<dbReference type="PANTHER" id="PTHR43284">
    <property type="entry name" value="ASPARAGINE SYNTHETASE (GLUTAMINE-HYDROLYZING)"/>
    <property type="match status" value="1"/>
</dbReference>
<dbReference type="InterPro" id="IPR033738">
    <property type="entry name" value="AsnB_N"/>
</dbReference>
<keyword evidence="4 9" id="KW-0547">Nucleotide-binding</keyword>
<dbReference type="InterPro" id="IPR017932">
    <property type="entry name" value="GATase_2_dom"/>
</dbReference>
<keyword evidence="5 9" id="KW-0067">ATP-binding</keyword>
<evidence type="ECO:0000256" key="2">
    <source>
        <dbReference type="ARBA" id="ARBA00005752"/>
    </source>
</evidence>
<dbReference type="NCBIfam" id="TIGR03104">
    <property type="entry name" value="trio_amidotrans"/>
    <property type="match status" value="1"/>
</dbReference>
<dbReference type="PROSITE" id="PS51278">
    <property type="entry name" value="GATASE_TYPE_2"/>
    <property type="match status" value="1"/>
</dbReference>
<evidence type="ECO:0000256" key="3">
    <source>
        <dbReference type="ARBA" id="ARBA00012737"/>
    </source>
</evidence>
<keyword evidence="8" id="KW-0028">Amino-acid biosynthesis</keyword>
<evidence type="ECO:0000313" key="11">
    <source>
        <dbReference type="EMBL" id="CDI01643.1"/>
    </source>
</evidence>
<evidence type="ECO:0000256" key="5">
    <source>
        <dbReference type="ARBA" id="ARBA00022840"/>
    </source>
</evidence>
<accession>W6MC24</accession>
<comment type="pathway">
    <text evidence="1">Amino-acid biosynthesis; L-asparagine biosynthesis; L-asparagine from L-aspartate (L-Gln route): step 1/1.</text>
</comment>
<dbReference type="PANTHER" id="PTHR43284:SF1">
    <property type="entry name" value="ASPARAGINE SYNTHETASE"/>
    <property type="match status" value="1"/>
</dbReference>
<feature type="domain" description="Glutamine amidotransferase type-2" evidence="10">
    <location>
        <begin position="29"/>
        <end position="241"/>
    </location>
</feature>
<reference evidence="11" key="1">
    <citation type="submission" date="2013-07" db="EMBL/GenBank/DDBJ databases">
        <authorList>
            <person name="McIlroy S."/>
        </authorList>
    </citation>
    <scope>NUCLEOTIDE SEQUENCE [LARGE SCALE GENOMIC DNA]</scope>
    <source>
        <strain evidence="11">Run_A_D11</strain>
    </source>
</reference>
<dbReference type="GO" id="GO:0005829">
    <property type="term" value="C:cytosol"/>
    <property type="evidence" value="ECO:0007669"/>
    <property type="project" value="TreeGrafter"/>
</dbReference>
<dbReference type="STRING" id="1400863.BN873_190037"/>
<evidence type="ECO:0000259" key="10">
    <source>
        <dbReference type="PROSITE" id="PS51278"/>
    </source>
</evidence>
<dbReference type="GO" id="GO:0004066">
    <property type="term" value="F:asparagine synthase (glutamine-hydrolyzing) activity"/>
    <property type="evidence" value="ECO:0007669"/>
    <property type="project" value="UniProtKB-EC"/>
</dbReference>
<dbReference type="InterPro" id="IPR029055">
    <property type="entry name" value="Ntn_hydrolases_N"/>
</dbReference>
<keyword evidence="12" id="KW-1185">Reference proteome</keyword>
<evidence type="ECO:0000256" key="1">
    <source>
        <dbReference type="ARBA" id="ARBA00005187"/>
    </source>
</evidence>
<dbReference type="PIRSF" id="PIRSF001589">
    <property type="entry name" value="Asn_synthetase_glu-h"/>
    <property type="match status" value="1"/>
</dbReference>
<dbReference type="SUPFAM" id="SSF56235">
    <property type="entry name" value="N-terminal nucleophile aminohydrolases (Ntn hydrolases)"/>
    <property type="match status" value="1"/>
</dbReference>
<feature type="active site" description="For GATase activity" evidence="8">
    <location>
        <position position="29"/>
    </location>
</feature>
<reference evidence="11" key="2">
    <citation type="submission" date="2014-03" db="EMBL/GenBank/DDBJ databases">
        <title>Candidatus Competibacter-lineage genomes retrieved from metagenomes reveal functional metabolic diversity.</title>
        <authorList>
            <person name="McIlroy S.J."/>
            <person name="Albertsen M."/>
            <person name="Andresen E.K."/>
            <person name="Saunders A.M."/>
            <person name="Kristiansen R."/>
            <person name="Stokholm-Bjerregaard M."/>
            <person name="Nielsen K.L."/>
            <person name="Nielsen P.H."/>
        </authorList>
    </citation>
    <scope>NUCLEOTIDE SEQUENCE</scope>
    <source>
        <strain evidence="11">Run_A_D11</strain>
    </source>
</reference>
<evidence type="ECO:0000256" key="6">
    <source>
        <dbReference type="ARBA" id="ARBA00022962"/>
    </source>
</evidence>
<feature type="binding site" evidence="9">
    <location>
        <position position="127"/>
    </location>
    <ligand>
        <name>L-glutamine</name>
        <dbReference type="ChEBI" id="CHEBI:58359"/>
    </ligand>
</feature>
<feature type="binding site" evidence="9">
    <location>
        <position position="319"/>
    </location>
    <ligand>
        <name>ATP</name>
        <dbReference type="ChEBI" id="CHEBI:30616"/>
    </ligand>
</feature>
<comment type="similarity">
    <text evidence="2">Belongs to the asparagine synthetase family.</text>
</comment>
<dbReference type="EC" id="6.3.5.4" evidence="3"/>
<dbReference type="InterPro" id="IPR051786">
    <property type="entry name" value="ASN_synthetase/amidase"/>
</dbReference>
<evidence type="ECO:0000313" key="12">
    <source>
        <dbReference type="Proteomes" id="UP000035760"/>
    </source>
</evidence>
<proteinExistence type="inferred from homology"/>
<organism evidence="11 12">
    <name type="scientific">Candidatus Competibacter denitrificans Run_A_D11</name>
    <dbReference type="NCBI Taxonomy" id="1400863"/>
    <lineage>
        <taxon>Bacteria</taxon>
        <taxon>Pseudomonadati</taxon>
        <taxon>Pseudomonadota</taxon>
        <taxon>Gammaproteobacteria</taxon>
        <taxon>Candidatus Competibacteraceae</taxon>
        <taxon>Candidatus Competibacter</taxon>
    </lineage>
</organism>
<protein>
    <recommendedName>
        <fullName evidence="3">asparagine synthase (glutamine-hydrolyzing)</fullName>
        <ecNumber evidence="3">6.3.5.4</ecNumber>
    </recommendedName>
</protein>
<dbReference type="Pfam" id="PF00733">
    <property type="entry name" value="Asn_synthase"/>
    <property type="match status" value="1"/>
</dbReference>
<comment type="catalytic activity">
    <reaction evidence="7">
        <text>L-aspartate + L-glutamine + ATP + H2O = L-asparagine + L-glutamate + AMP + diphosphate + H(+)</text>
        <dbReference type="Rhea" id="RHEA:12228"/>
        <dbReference type="ChEBI" id="CHEBI:15377"/>
        <dbReference type="ChEBI" id="CHEBI:15378"/>
        <dbReference type="ChEBI" id="CHEBI:29985"/>
        <dbReference type="ChEBI" id="CHEBI:29991"/>
        <dbReference type="ChEBI" id="CHEBI:30616"/>
        <dbReference type="ChEBI" id="CHEBI:33019"/>
        <dbReference type="ChEBI" id="CHEBI:58048"/>
        <dbReference type="ChEBI" id="CHEBI:58359"/>
        <dbReference type="ChEBI" id="CHEBI:456215"/>
        <dbReference type="EC" id="6.3.5.4"/>
    </reaction>
</comment>
<gene>
    <name evidence="11" type="ORF">BN873_190037</name>
</gene>
<dbReference type="InterPro" id="IPR001962">
    <property type="entry name" value="Asn_synthase"/>
</dbReference>
<comment type="caution">
    <text evidence="11">The sequence shown here is derived from an EMBL/GenBank/DDBJ whole genome shotgun (WGS) entry which is preliminary data.</text>
</comment>
<dbReference type="Gene3D" id="3.40.50.620">
    <property type="entry name" value="HUPs"/>
    <property type="match status" value="1"/>
</dbReference>
<dbReference type="InterPro" id="IPR014729">
    <property type="entry name" value="Rossmann-like_a/b/a_fold"/>
</dbReference>
<dbReference type="Pfam" id="PF13537">
    <property type="entry name" value="GATase_7"/>
    <property type="match status" value="1"/>
</dbReference>
<keyword evidence="11" id="KW-0436">Ligase</keyword>
<dbReference type="Gene3D" id="3.60.20.10">
    <property type="entry name" value="Glutamine Phosphoribosylpyrophosphate, subunit 1, domain 1"/>
    <property type="match status" value="1"/>
</dbReference>
<feature type="binding site" evidence="9">
    <location>
        <begin position="395"/>
        <end position="396"/>
    </location>
    <ligand>
        <name>ATP</name>
        <dbReference type="ChEBI" id="CHEBI:30616"/>
    </ligand>
</feature>
<name>W6MC24_9GAMM</name>
<dbReference type="NCBIfam" id="TIGR01536">
    <property type="entry name" value="asn_synth_AEB"/>
    <property type="match status" value="1"/>
</dbReference>
<evidence type="ECO:0000256" key="4">
    <source>
        <dbReference type="ARBA" id="ARBA00022741"/>
    </source>
</evidence>
<dbReference type="CDD" id="cd00712">
    <property type="entry name" value="AsnB"/>
    <property type="match status" value="1"/>
</dbReference>
<dbReference type="Proteomes" id="UP000035760">
    <property type="component" value="Unassembled WGS sequence"/>
</dbReference>
<dbReference type="GO" id="GO:0005524">
    <property type="term" value="F:ATP binding"/>
    <property type="evidence" value="ECO:0007669"/>
    <property type="project" value="UniProtKB-KW"/>
</dbReference>
<dbReference type="AlphaFoldDB" id="W6MC24"/>
<evidence type="ECO:0000256" key="7">
    <source>
        <dbReference type="ARBA" id="ARBA00048741"/>
    </source>
</evidence>
<dbReference type="InterPro" id="IPR006426">
    <property type="entry name" value="Asn_synth_AEB"/>
</dbReference>
<feature type="binding site" evidence="9">
    <location>
        <position position="292"/>
    </location>
    <ligand>
        <name>ATP</name>
        <dbReference type="ChEBI" id="CHEBI:30616"/>
    </ligand>
</feature>
<dbReference type="SUPFAM" id="SSF52402">
    <property type="entry name" value="Adenine nucleotide alpha hydrolases-like"/>
    <property type="match status" value="1"/>
</dbReference>
<dbReference type="EMBL" id="CBTJ020000024">
    <property type="protein sequence ID" value="CDI01643.1"/>
    <property type="molecule type" value="Genomic_DNA"/>
</dbReference>
<keyword evidence="6 8" id="KW-0315">Glutamine amidotransferase</keyword>
<keyword evidence="8" id="KW-0061">Asparagine biosynthesis</keyword>
<dbReference type="CDD" id="cd01991">
    <property type="entry name" value="Asn_synthase_B_C"/>
    <property type="match status" value="1"/>
</dbReference>
<evidence type="ECO:0000256" key="8">
    <source>
        <dbReference type="PIRSR" id="PIRSR001589-1"/>
    </source>
</evidence>
<dbReference type="GO" id="GO:0006529">
    <property type="term" value="P:asparagine biosynthetic process"/>
    <property type="evidence" value="ECO:0007669"/>
    <property type="project" value="UniProtKB-KW"/>
</dbReference>
<dbReference type="InterPro" id="IPR017535">
    <property type="entry name" value="Asparagine_synth"/>
</dbReference>
<evidence type="ECO:0000256" key="9">
    <source>
        <dbReference type="PIRSR" id="PIRSR001589-2"/>
    </source>
</evidence>
<sequence>MYVLQSEPPTSNSAKYHPTLLNPGASFMCGICGELRFDGSNPDLVLMKRALDRLARRGPDHEGVWADGPILLGHRRLSVIDLSDRSNQPMIDADLGLALVFNGAIYNYRELRRDLLAKGYSFFSEGDSEVILKAYAEWGERCVEHLIGMFAFAIWHIRERSLFLARDRLGIKPLYYAQMPHAFRFASNSQALLAATDIDTTIDPVALHHQLTLHAVVPAPRTLLQGIRKLPPATTLTIAADGAQHSRVYWRLQATRPTESRNAAEWTEEIHAALRLAVRRRLDIADVPVGVLLSGGLDSSLLVALLAETGAHDLRTFSVGFEDQPEEKGSEFEYSDQVVARYQTRHHQYLIPNDQVLNRLPEAVSCMAEPMVGQDAVAFFLLAERVSQAVKVVQSGQGADEVFGGYFWYPRMVAETGDDLDRFRHHYFDRDHPEWLETVAPAYHGSDHTARLIAERLAEPGAEEYLDKVLRLDVTSLIVDDPVKRVDNMTMAWGLEARVPFLDHELVELAMQLPAELKIGDGGKAVLKKIARGLLPDSVIDRPKGYFPVPALKFVRGQFLEFMQEIVTSRACRERGLFQRPYLEKLLAAPEMYMTRLLGSKLWHVALLELWLQINVDHRP</sequence>